<dbReference type="InterPro" id="IPR013320">
    <property type="entry name" value="ConA-like_dom_sf"/>
</dbReference>
<accession>A0A9P4HYJ6</accession>
<dbReference type="Proteomes" id="UP000799776">
    <property type="component" value="Unassembled WGS sequence"/>
</dbReference>
<sequence length="316" mass="34922">MLSHSISILFLCLASYSEARYALSDNYNPANFFDKFEYWTAEDPTHGYVQYVNQSTARSTGLIKNTTLGGIYIGVDTTNTYDPTGPGRPSVRLQSLARYNHGLFVLDLSHIPWGCGAWPAWWTVGDVTQWPKYGEIDIIEGVNTNTNNTNKMYTSEGCTVAGTGELGTMNPLNCYGGCGLTSPDSTSYGAGFNSKQGGVYVMEWTSDYIRIWSFSHSNIPSSLSSGSPDTSQDFGTPVANFQGDCNIDEHFQDHQIVLDITWCGDWAGPTFQNYPSCPLTSGMSSWDSCKQYVANHPEGLSEVYWAIKNMRVYQTA</sequence>
<name>A0A9P4HYJ6_9PEZI</name>
<keyword evidence="3" id="KW-0378">Hydrolase</keyword>
<dbReference type="PROSITE" id="PS51762">
    <property type="entry name" value="GH16_2"/>
    <property type="match status" value="1"/>
</dbReference>
<comment type="caution">
    <text evidence="3">The sequence shown here is derived from an EMBL/GenBank/DDBJ whole genome shotgun (WGS) entry which is preliminary data.</text>
</comment>
<protein>
    <submittedName>
        <fullName evidence="3">Glycoside hydrolase family 16 protein</fullName>
    </submittedName>
</protein>
<evidence type="ECO:0000313" key="4">
    <source>
        <dbReference type="Proteomes" id="UP000799776"/>
    </source>
</evidence>
<gene>
    <name evidence="3" type="ORF">K490DRAFT_40097</name>
</gene>
<dbReference type="SUPFAM" id="SSF49899">
    <property type="entry name" value="Concanavalin A-like lectins/glucanases"/>
    <property type="match status" value="1"/>
</dbReference>
<reference evidence="3" key="1">
    <citation type="journal article" date="2020" name="Stud. Mycol.">
        <title>101 Dothideomycetes genomes: a test case for predicting lifestyles and emergence of pathogens.</title>
        <authorList>
            <person name="Haridas S."/>
            <person name="Albert R."/>
            <person name="Binder M."/>
            <person name="Bloem J."/>
            <person name="Labutti K."/>
            <person name="Salamov A."/>
            <person name="Andreopoulos B."/>
            <person name="Baker S."/>
            <person name="Barry K."/>
            <person name="Bills G."/>
            <person name="Bluhm B."/>
            <person name="Cannon C."/>
            <person name="Castanera R."/>
            <person name="Culley D."/>
            <person name="Daum C."/>
            <person name="Ezra D."/>
            <person name="Gonzalez J."/>
            <person name="Henrissat B."/>
            <person name="Kuo A."/>
            <person name="Liang C."/>
            <person name="Lipzen A."/>
            <person name="Lutzoni F."/>
            <person name="Magnuson J."/>
            <person name="Mondo S."/>
            <person name="Nolan M."/>
            <person name="Ohm R."/>
            <person name="Pangilinan J."/>
            <person name="Park H.-J."/>
            <person name="Ramirez L."/>
            <person name="Alfaro M."/>
            <person name="Sun H."/>
            <person name="Tritt A."/>
            <person name="Yoshinaga Y."/>
            <person name="Zwiers L.-H."/>
            <person name="Turgeon B."/>
            <person name="Goodwin S."/>
            <person name="Spatafora J."/>
            <person name="Crous P."/>
            <person name="Grigoriev I."/>
        </authorList>
    </citation>
    <scope>NUCLEOTIDE SEQUENCE</scope>
    <source>
        <strain evidence="3">CBS 121410</strain>
    </source>
</reference>
<dbReference type="PANTHER" id="PTHR10963">
    <property type="entry name" value="GLYCOSYL HYDROLASE-RELATED"/>
    <property type="match status" value="1"/>
</dbReference>
<dbReference type="CDD" id="cd02181">
    <property type="entry name" value="GH16_fungal_Lam16A_glucanase"/>
    <property type="match status" value="1"/>
</dbReference>
<dbReference type="EMBL" id="ML978717">
    <property type="protein sequence ID" value="KAF2088238.1"/>
    <property type="molecule type" value="Genomic_DNA"/>
</dbReference>
<evidence type="ECO:0000256" key="1">
    <source>
        <dbReference type="SAM" id="SignalP"/>
    </source>
</evidence>
<dbReference type="AlphaFoldDB" id="A0A9P4HYJ6"/>
<proteinExistence type="predicted"/>
<dbReference type="GO" id="GO:0009251">
    <property type="term" value="P:glucan catabolic process"/>
    <property type="evidence" value="ECO:0007669"/>
    <property type="project" value="TreeGrafter"/>
</dbReference>
<keyword evidence="1" id="KW-0732">Signal</keyword>
<dbReference type="OrthoDB" id="192832at2759"/>
<dbReference type="Gene3D" id="2.60.120.200">
    <property type="match status" value="1"/>
</dbReference>
<feature type="signal peptide" evidence="1">
    <location>
        <begin position="1"/>
        <end position="19"/>
    </location>
</feature>
<dbReference type="Pfam" id="PF26113">
    <property type="entry name" value="GH16_XgeA"/>
    <property type="match status" value="1"/>
</dbReference>
<keyword evidence="4" id="KW-1185">Reference proteome</keyword>
<organism evidence="3 4">
    <name type="scientific">Saccharata proteae CBS 121410</name>
    <dbReference type="NCBI Taxonomy" id="1314787"/>
    <lineage>
        <taxon>Eukaryota</taxon>
        <taxon>Fungi</taxon>
        <taxon>Dikarya</taxon>
        <taxon>Ascomycota</taxon>
        <taxon>Pezizomycotina</taxon>
        <taxon>Dothideomycetes</taxon>
        <taxon>Dothideomycetes incertae sedis</taxon>
        <taxon>Botryosphaeriales</taxon>
        <taxon>Saccharataceae</taxon>
        <taxon>Saccharata</taxon>
    </lineage>
</organism>
<feature type="non-terminal residue" evidence="3">
    <location>
        <position position="316"/>
    </location>
</feature>
<evidence type="ECO:0000259" key="2">
    <source>
        <dbReference type="PROSITE" id="PS51762"/>
    </source>
</evidence>
<dbReference type="PANTHER" id="PTHR10963:SF24">
    <property type="entry name" value="GLYCOSIDASE C21B10.07-RELATED"/>
    <property type="match status" value="1"/>
</dbReference>
<evidence type="ECO:0000313" key="3">
    <source>
        <dbReference type="EMBL" id="KAF2088238.1"/>
    </source>
</evidence>
<dbReference type="InterPro" id="IPR000757">
    <property type="entry name" value="Beta-glucanase-like"/>
</dbReference>
<dbReference type="GO" id="GO:0004553">
    <property type="term" value="F:hydrolase activity, hydrolyzing O-glycosyl compounds"/>
    <property type="evidence" value="ECO:0007669"/>
    <property type="project" value="InterPro"/>
</dbReference>
<feature type="domain" description="GH16" evidence="2">
    <location>
        <begin position="14"/>
        <end position="271"/>
    </location>
</feature>
<feature type="chain" id="PRO_5040501355" evidence="1">
    <location>
        <begin position="20"/>
        <end position="316"/>
    </location>
</feature>
<dbReference type="InterPro" id="IPR050546">
    <property type="entry name" value="Glycosyl_Hydrlase_16"/>
</dbReference>